<comment type="caution">
    <text evidence="1">The sequence shown here is derived from an EMBL/GenBank/DDBJ whole genome shotgun (WGS) entry which is preliminary data.</text>
</comment>
<dbReference type="GeneID" id="81409134"/>
<accession>A0A9W9GJZ4</accession>
<dbReference type="Proteomes" id="UP001149079">
    <property type="component" value="Unassembled WGS sequence"/>
</dbReference>
<evidence type="ECO:0000313" key="1">
    <source>
        <dbReference type="EMBL" id="KAJ5121259.1"/>
    </source>
</evidence>
<organism evidence="1 2">
    <name type="scientific">Penicillium bovifimosum</name>
    <dbReference type="NCBI Taxonomy" id="126998"/>
    <lineage>
        <taxon>Eukaryota</taxon>
        <taxon>Fungi</taxon>
        <taxon>Dikarya</taxon>
        <taxon>Ascomycota</taxon>
        <taxon>Pezizomycotina</taxon>
        <taxon>Eurotiomycetes</taxon>
        <taxon>Eurotiomycetidae</taxon>
        <taxon>Eurotiales</taxon>
        <taxon>Aspergillaceae</taxon>
        <taxon>Penicillium</taxon>
    </lineage>
</organism>
<protein>
    <submittedName>
        <fullName evidence="1">Uncharacterized protein</fullName>
    </submittedName>
</protein>
<sequence length="69" mass="7705">MHNDGTLAHKYIRLVLICDIQIEHTVIDEDIAAEFVAAAVRRVAKADTGRAGYAAYVEDSSSWKRWSKA</sequence>
<name>A0A9W9GJZ4_9EURO</name>
<dbReference type="EMBL" id="JAPQKL010000007">
    <property type="protein sequence ID" value="KAJ5121259.1"/>
    <property type="molecule type" value="Genomic_DNA"/>
</dbReference>
<reference evidence="1" key="1">
    <citation type="submission" date="2022-11" db="EMBL/GenBank/DDBJ databases">
        <authorList>
            <person name="Petersen C."/>
        </authorList>
    </citation>
    <scope>NUCLEOTIDE SEQUENCE</scope>
    <source>
        <strain evidence="1">IBT 22155</strain>
    </source>
</reference>
<gene>
    <name evidence="1" type="ORF">N7515_009220</name>
</gene>
<keyword evidence="2" id="KW-1185">Reference proteome</keyword>
<reference evidence="1" key="2">
    <citation type="journal article" date="2023" name="IMA Fungus">
        <title>Comparative genomic study of the Penicillium genus elucidates a diverse pangenome and 15 lateral gene transfer events.</title>
        <authorList>
            <person name="Petersen C."/>
            <person name="Sorensen T."/>
            <person name="Nielsen M.R."/>
            <person name="Sondergaard T.E."/>
            <person name="Sorensen J.L."/>
            <person name="Fitzpatrick D.A."/>
            <person name="Frisvad J.C."/>
            <person name="Nielsen K.L."/>
        </authorList>
    </citation>
    <scope>NUCLEOTIDE SEQUENCE</scope>
    <source>
        <strain evidence="1">IBT 22155</strain>
    </source>
</reference>
<proteinExistence type="predicted"/>
<dbReference type="AlphaFoldDB" id="A0A9W9GJZ4"/>
<evidence type="ECO:0000313" key="2">
    <source>
        <dbReference type="Proteomes" id="UP001149079"/>
    </source>
</evidence>
<dbReference type="RefSeq" id="XP_056517763.1">
    <property type="nucleotide sequence ID" value="XM_056669964.1"/>
</dbReference>